<keyword evidence="4" id="KW-1185">Reference proteome</keyword>
<organism evidence="3 4">
    <name type="scientific">Polaribacter atrinae</name>
    <dbReference type="NCBI Taxonomy" id="1333662"/>
    <lineage>
        <taxon>Bacteria</taxon>
        <taxon>Pseudomonadati</taxon>
        <taxon>Bacteroidota</taxon>
        <taxon>Flavobacteriia</taxon>
        <taxon>Flavobacteriales</taxon>
        <taxon>Flavobacteriaceae</taxon>
    </lineage>
</organism>
<dbReference type="Pfam" id="PF02622">
    <property type="entry name" value="DUF179"/>
    <property type="match status" value="1"/>
</dbReference>
<gene>
    <name evidence="3" type="ORF">LPB303_09760</name>
</gene>
<proteinExistence type="inferred from homology"/>
<comment type="similarity">
    <text evidence="1 2">Belongs to the UPF0301 (AlgH) family.</text>
</comment>
<dbReference type="AlphaFoldDB" id="A0A176TBY7"/>
<dbReference type="EMBL" id="LVWE01000033">
    <property type="protein sequence ID" value="OAD44936.1"/>
    <property type="molecule type" value="Genomic_DNA"/>
</dbReference>
<dbReference type="OrthoDB" id="9807486at2"/>
<comment type="caution">
    <text evidence="3">The sequence shown here is derived from an EMBL/GenBank/DDBJ whole genome shotgun (WGS) entry which is preliminary data.</text>
</comment>
<evidence type="ECO:0000313" key="4">
    <source>
        <dbReference type="Proteomes" id="UP000076923"/>
    </source>
</evidence>
<dbReference type="Gene3D" id="3.40.1740.10">
    <property type="entry name" value="VC0467-like"/>
    <property type="match status" value="1"/>
</dbReference>
<name>A0A176TBY7_9FLAO</name>
<dbReference type="InterPro" id="IPR003774">
    <property type="entry name" value="AlgH-like"/>
</dbReference>
<accession>A0A176TBY7</accession>
<sequence length="185" mass="21068">MQNLKLNKGKLLIAEPAILNDSAFNRTIVLLTEHTAINSVGFILNRPLDYTINDLLPEIDCDFPVYQGGPVEQDNLYFVHKVPQLLPDSIEVANGIFWGGSFECLKDLLNTDTLKVSDIRFFLGYSGWGKEQLDQEMNQNSWFVGDNDFENIFSMDNESLWKNKLLQKGGNYKLWANAPSDFNLN</sequence>
<dbReference type="HAMAP" id="MF_00758">
    <property type="entry name" value="UPF0301"/>
    <property type="match status" value="1"/>
</dbReference>
<evidence type="ECO:0000256" key="2">
    <source>
        <dbReference type="HAMAP-Rule" id="MF_00758"/>
    </source>
</evidence>
<dbReference type="PANTHER" id="PTHR30327">
    <property type="entry name" value="UNCHARACTERIZED PROTEIN YQGE"/>
    <property type="match status" value="1"/>
</dbReference>
<dbReference type="PANTHER" id="PTHR30327:SF1">
    <property type="entry name" value="UPF0301 PROTEIN YQGE"/>
    <property type="match status" value="1"/>
</dbReference>
<evidence type="ECO:0000256" key="1">
    <source>
        <dbReference type="ARBA" id="ARBA00009600"/>
    </source>
</evidence>
<reference evidence="3 4" key="1">
    <citation type="submission" date="2016-02" db="EMBL/GenBank/DDBJ databases">
        <title>Draft genome sequence of Polaribacter atrinae KACC17473.</title>
        <authorList>
            <person name="Shin S.-K."/>
            <person name="Yi H."/>
        </authorList>
    </citation>
    <scope>NUCLEOTIDE SEQUENCE [LARGE SCALE GENOMIC DNA]</scope>
    <source>
        <strain evidence="3 4">KACC 17473</strain>
    </source>
</reference>
<protein>
    <recommendedName>
        <fullName evidence="2">UPF0301 protein LPB303_09760</fullName>
    </recommendedName>
</protein>
<evidence type="ECO:0000313" key="3">
    <source>
        <dbReference type="EMBL" id="OAD44936.1"/>
    </source>
</evidence>
<dbReference type="GO" id="GO:0005829">
    <property type="term" value="C:cytosol"/>
    <property type="evidence" value="ECO:0007669"/>
    <property type="project" value="TreeGrafter"/>
</dbReference>
<dbReference type="RefSeq" id="WP_068449844.1">
    <property type="nucleotide sequence ID" value="NZ_CANKUV010000017.1"/>
</dbReference>
<dbReference type="Proteomes" id="UP000076923">
    <property type="component" value="Unassembled WGS sequence"/>
</dbReference>
<dbReference type="STRING" id="1333662.LPB303_09760"/>
<dbReference type="SUPFAM" id="SSF143456">
    <property type="entry name" value="VC0467-like"/>
    <property type="match status" value="1"/>
</dbReference>